<evidence type="ECO:0000313" key="2">
    <source>
        <dbReference type="Proteomes" id="UP001165064"/>
    </source>
</evidence>
<keyword evidence="2" id="KW-1185">Reference proteome</keyword>
<reference evidence="1" key="1">
    <citation type="submission" date="2023-04" db="EMBL/GenBank/DDBJ databases">
        <title>Ambrosiozyma monospora NBRC 10751.</title>
        <authorList>
            <person name="Ichikawa N."/>
            <person name="Sato H."/>
            <person name="Tonouchi N."/>
        </authorList>
    </citation>
    <scope>NUCLEOTIDE SEQUENCE</scope>
    <source>
        <strain evidence="1">NBRC 10751</strain>
    </source>
</reference>
<proteinExistence type="predicted"/>
<gene>
    <name evidence="1" type="ORF">Amon02_000878400</name>
</gene>
<protein>
    <submittedName>
        <fullName evidence="1">Unnamed protein product</fullName>
    </submittedName>
</protein>
<comment type="caution">
    <text evidence="1">The sequence shown here is derived from an EMBL/GenBank/DDBJ whole genome shotgun (WGS) entry which is preliminary data.</text>
</comment>
<sequence length="172" mass="18772">MDCELETWLSIINYRLVGLNRLELCVVFDDEHAGVPVPSLYAAPSGSASISSSFSSSDQELSSSSCTSTSRFSNHSIPKQSQTQNLDLNLNQRLTLNLNPQSQFLKNIVVSSTAELTQSWRFPIVNIHTECFTSGRHYELEPPSVSLSCVVVGNSGSVGQGCLSFSNCVFDE</sequence>
<name>A0ACB5TL20_AMBMO</name>
<accession>A0ACB5TL20</accession>
<organism evidence="1 2">
    <name type="scientific">Ambrosiozyma monospora</name>
    <name type="common">Yeast</name>
    <name type="synonym">Endomycopsis monosporus</name>
    <dbReference type="NCBI Taxonomy" id="43982"/>
    <lineage>
        <taxon>Eukaryota</taxon>
        <taxon>Fungi</taxon>
        <taxon>Dikarya</taxon>
        <taxon>Ascomycota</taxon>
        <taxon>Saccharomycotina</taxon>
        <taxon>Pichiomycetes</taxon>
        <taxon>Pichiales</taxon>
        <taxon>Pichiaceae</taxon>
        <taxon>Ambrosiozyma</taxon>
    </lineage>
</organism>
<dbReference type="Proteomes" id="UP001165064">
    <property type="component" value="Unassembled WGS sequence"/>
</dbReference>
<dbReference type="EMBL" id="BSXS01007924">
    <property type="protein sequence ID" value="GME90824.1"/>
    <property type="molecule type" value="Genomic_DNA"/>
</dbReference>
<evidence type="ECO:0000313" key="1">
    <source>
        <dbReference type="EMBL" id="GME90824.1"/>
    </source>
</evidence>